<evidence type="ECO:0000313" key="11">
    <source>
        <dbReference type="EMBL" id="MEO3717049.1"/>
    </source>
</evidence>
<evidence type="ECO:0000256" key="2">
    <source>
        <dbReference type="ARBA" id="ARBA00022630"/>
    </source>
</evidence>
<evidence type="ECO:0000313" key="12">
    <source>
        <dbReference type="Proteomes" id="UP001223646"/>
    </source>
</evidence>
<dbReference type="CDD" id="cd00207">
    <property type="entry name" value="fer2"/>
    <property type="match status" value="1"/>
</dbReference>
<evidence type="ECO:0000256" key="6">
    <source>
        <dbReference type="ARBA" id="ARBA00023002"/>
    </source>
</evidence>
<dbReference type="InterPro" id="IPR008333">
    <property type="entry name" value="Cbr1-like_FAD-bd_dom"/>
</dbReference>
<dbReference type="EMBL" id="JASOOY020000020">
    <property type="protein sequence ID" value="MEO3717049.1"/>
    <property type="molecule type" value="Genomic_DNA"/>
</dbReference>
<keyword evidence="5" id="KW-0274">FAD</keyword>
<evidence type="ECO:0000256" key="8">
    <source>
        <dbReference type="ARBA" id="ARBA00023014"/>
    </source>
</evidence>
<dbReference type="Pfam" id="PF00175">
    <property type="entry name" value="NAD_binding_1"/>
    <property type="match status" value="1"/>
</dbReference>
<dbReference type="InterPro" id="IPR001041">
    <property type="entry name" value="2Fe-2S_ferredoxin-type"/>
</dbReference>
<dbReference type="PROSITE" id="PS00197">
    <property type="entry name" value="2FE2S_FER_1"/>
    <property type="match status" value="1"/>
</dbReference>
<keyword evidence="2" id="KW-0285">Flavoprotein</keyword>
<dbReference type="InterPro" id="IPR001433">
    <property type="entry name" value="OxRdtase_FAD/NAD-bd"/>
</dbReference>
<dbReference type="InterPro" id="IPR017938">
    <property type="entry name" value="Riboflavin_synthase-like_b-brl"/>
</dbReference>
<feature type="domain" description="2Fe-2S ferredoxin-type" evidence="9">
    <location>
        <begin position="274"/>
        <end position="354"/>
    </location>
</feature>
<dbReference type="RefSeq" id="WP_070851130.1">
    <property type="nucleotide sequence ID" value="NZ_JASOMP010000010.1"/>
</dbReference>
<evidence type="ECO:0000256" key="4">
    <source>
        <dbReference type="ARBA" id="ARBA00022723"/>
    </source>
</evidence>
<proteinExistence type="predicted"/>
<evidence type="ECO:0000259" key="10">
    <source>
        <dbReference type="PROSITE" id="PS51384"/>
    </source>
</evidence>
<dbReference type="PANTHER" id="PTHR47354:SF6">
    <property type="entry name" value="NADH OXIDOREDUCTASE HCR"/>
    <property type="match status" value="1"/>
</dbReference>
<keyword evidence="8" id="KW-0411">Iron-sulfur</keyword>
<comment type="cofactor">
    <cofactor evidence="1">
        <name>FAD</name>
        <dbReference type="ChEBI" id="CHEBI:57692"/>
    </cofactor>
</comment>
<keyword evidence="4" id="KW-0479">Metal-binding</keyword>
<gene>
    <name evidence="11" type="ORF">QP460_005530</name>
</gene>
<organism evidence="11 12">
    <name type="scientific">Corynebacterium amycolatum</name>
    <dbReference type="NCBI Taxonomy" id="43765"/>
    <lineage>
        <taxon>Bacteria</taxon>
        <taxon>Bacillati</taxon>
        <taxon>Actinomycetota</taxon>
        <taxon>Actinomycetes</taxon>
        <taxon>Mycobacteriales</taxon>
        <taxon>Corynebacteriaceae</taxon>
        <taxon>Corynebacterium</taxon>
    </lineage>
</organism>
<sequence>MGLKTKVSRVLKHLSTPLLPDDYTHLLNPLWSSRELRGQIEAINPTSPTSAELIIRPGWGMPTDFKPGQFIGLGVEVKGKYLWRSYSLTNAPRPHDGLLTINIRALNDGYVSQHLVANVKPGTVVRLAAPAGDFHLPEPLPARIAFVTAGSGVTPVISMLRDLSARNASVEVEHIHSYRGEAEAVFVNELREMEQRSAISELKYRLHARNTETQPRIDAAAVTDIIGDFGTLASSASAYACGPVELLKNLEPEFPGLRTERFTVDRSAAEEAGGTVSFGSRGDIDVDGATTILEAAESVGVDLPYGCRMGICATCVQQLSDGAARDIRTGATFVAGERVRTCVCAPAGHARIEL</sequence>
<dbReference type="InterPro" id="IPR036010">
    <property type="entry name" value="2Fe-2S_ferredoxin-like_sf"/>
</dbReference>
<evidence type="ECO:0000259" key="9">
    <source>
        <dbReference type="PROSITE" id="PS51085"/>
    </source>
</evidence>
<dbReference type="InterPro" id="IPR017927">
    <property type="entry name" value="FAD-bd_FR_type"/>
</dbReference>
<evidence type="ECO:0000256" key="1">
    <source>
        <dbReference type="ARBA" id="ARBA00001974"/>
    </source>
</evidence>
<dbReference type="GO" id="GO:0046872">
    <property type="term" value="F:metal ion binding"/>
    <property type="evidence" value="ECO:0007669"/>
    <property type="project" value="UniProtKB-KW"/>
</dbReference>
<dbReference type="SUPFAM" id="SSF63380">
    <property type="entry name" value="Riboflavin synthase domain-like"/>
    <property type="match status" value="1"/>
</dbReference>
<dbReference type="Gene3D" id="3.40.50.80">
    <property type="entry name" value="Nucleotide-binding domain of ferredoxin-NADP reductase (FNR) module"/>
    <property type="match status" value="1"/>
</dbReference>
<dbReference type="Pfam" id="PF00970">
    <property type="entry name" value="FAD_binding_6"/>
    <property type="match status" value="1"/>
</dbReference>
<dbReference type="SUPFAM" id="SSF54292">
    <property type="entry name" value="2Fe-2S ferredoxin-like"/>
    <property type="match status" value="1"/>
</dbReference>
<feature type="domain" description="FAD-binding FR-type" evidence="10">
    <location>
        <begin position="33"/>
        <end position="137"/>
    </location>
</feature>
<evidence type="ECO:0000256" key="3">
    <source>
        <dbReference type="ARBA" id="ARBA00022714"/>
    </source>
</evidence>
<protein>
    <submittedName>
        <fullName evidence="11">Iron-sulfur cluster-binding domain-containing protein</fullName>
    </submittedName>
</protein>
<dbReference type="Proteomes" id="UP001223646">
    <property type="component" value="Unassembled WGS sequence"/>
</dbReference>
<dbReference type="AlphaFoldDB" id="A0AAW9SIP0"/>
<dbReference type="InterPro" id="IPR006058">
    <property type="entry name" value="2Fe2S_fd_BS"/>
</dbReference>
<reference evidence="11" key="2">
    <citation type="submission" date="2024-05" db="EMBL/GenBank/DDBJ databases">
        <authorList>
            <person name="Wolfe A."/>
        </authorList>
    </citation>
    <scope>NUCLEOTIDE SEQUENCE</scope>
    <source>
        <strain evidence="11">UMB1064</strain>
    </source>
</reference>
<dbReference type="Pfam" id="PF00111">
    <property type="entry name" value="Fer2"/>
    <property type="match status" value="1"/>
</dbReference>
<keyword evidence="6" id="KW-0560">Oxidoreductase</keyword>
<dbReference type="PROSITE" id="PS51384">
    <property type="entry name" value="FAD_FR"/>
    <property type="match status" value="1"/>
</dbReference>
<dbReference type="Gene3D" id="3.10.20.30">
    <property type="match status" value="1"/>
</dbReference>
<dbReference type="GO" id="GO:0051537">
    <property type="term" value="F:2 iron, 2 sulfur cluster binding"/>
    <property type="evidence" value="ECO:0007669"/>
    <property type="project" value="UniProtKB-KW"/>
</dbReference>
<dbReference type="InterPro" id="IPR039261">
    <property type="entry name" value="FNR_nucleotide-bd"/>
</dbReference>
<dbReference type="Gene3D" id="2.40.30.10">
    <property type="entry name" value="Translation factors"/>
    <property type="match status" value="1"/>
</dbReference>
<evidence type="ECO:0000256" key="7">
    <source>
        <dbReference type="ARBA" id="ARBA00023004"/>
    </source>
</evidence>
<accession>A0AAW9SIP0</accession>
<name>A0AAW9SIP0_CORAY</name>
<dbReference type="PANTHER" id="PTHR47354">
    <property type="entry name" value="NADH OXIDOREDUCTASE HCR"/>
    <property type="match status" value="1"/>
</dbReference>
<dbReference type="PRINTS" id="PR00410">
    <property type="entry name" value="PHEHYDRXLASE"/>
</dbReference>
<dbReference type="InterPro" id="IPR050415">
    <property type="entry name" value="MRET"/>
</dbReference>
<reference evidence="11" key="1">
    <citation type="submission" date="2023-05" db="EMBL/GenBank/DDBJ databases">
        <authorList>
            <person name="Du J."/>
        </authorList>
    </citation>
    <scope>NUCLEOTIDE SEQUENCE</scope>
    <source>
        <strain evidence="11">UMB1064</strain>
    </source>
</reference>
<keyword evidence="7" id="KW-0408">Iron</keyword>
<evidence type="ECO:0000256" key="5">
    <source>
        <dbReference type="ARBA" id="ARBA00022827"/>
    </source>
</evidence>
<dbReference type="GO" id="GO:0016491">
    <property type="term" value="F:oxidoreductase activity"/>
    <property type="evidence" value="ECO:0007669"/>
    <property type="project" value="UniProtKB-KW"/>
</dbReference>
<dbReference type="InterPro" id="IPR012675">
    <property type="entry name" value="Beta-grasp_dom_sf"/>
</dbReference>
<dbReference type="PROSITE" id="PS51085">
    <property type="entry name" value="2FE2S_FER_2"/>
    <property type="match status" value="1"/>
</dbReference>
<comment type="caution">
    <text evidence="11">The sequence shown here is derived from an EMBL/GenBank/DDBJ whole genome shotgun (WGS) entry which is preliminary data.</text>
</comment>
<keyword evidence="3" id="KW-0001">2Fe-2S</keyword>
<dbReference type="SUPFAM" id="SSF52343">
    <property type="entry name" value="Ferredoxin reductase-like, C-terminal NADP-linked domain"/>
    <property type="match status" value="1"/>
</dbReference>